<dbReference type="AlphaFoldDB" id="A0A200QK44"/>
<dbReference type="STRING" id="56857.A0A200QK44"/>
<keyword evidence="5" id="KW-1185">Reference proteome</keyword>
<feature type="transmembrane region" description="Helical" evidence="3">
    <location>
        <begin position="107"/>
        <end position="124"/>
    </location>
</feature>
<keyword evidence="3" id="KW-0472">Membrane</keyword>
<dbReference type="PANTHER" id="PTHR34965">
    <property type="entry name" value="OS07G0118300 PROTEIN"/>
    <property type="match status" value="1"/>
</dbReference>
<evidence type="ECO:0000256" key="3">
    <source>
        <dbReference type="SAM" id="Phobius"/>
    </source>
</evidence>
<evidence type="ECO:0000256" key="2">
    <source>
        <dbReference type="SAM" id="MobiDB-lite"/>
    </source>
</evidence>
<name>A0A200QK44_MACCD</name>
<proteinExistence type="predicted"/>
<keyword evidence="1" id="KW-0175">Coiled coil</keyword>
<dbReference type="PANTHER" id="PTHR34965:SF1">
    <property type="entry name" value="OS07G0118300 PROTEIN"/>
    <property type="match status" value="1"/>
</dbReference>
<dbReference type="OrthoDB" id="206313at2759"/>
<feature type="compositionally biased region" description="Polar residues" evidence="2">
    <location>
        <begin position="12"/>
        <end position="26"/>
    </location>
</feature>
<dbReference type="InParanoid" id="A0A200QK44"/>
<comment type="caution">
    <text evidence="4">The sequence shown here is derived from an EMBL/GenBank/DDBJ whole genome shotgun (WGS) entry which is preliminary data.</text>
</comment>
<reference evidence="4 5" key="1">
    <citation type="journal article" date="2017" name="Mol. Plant">
        <title>The Genome of Medicinal Plant Macleaya cordata Provides New Insights into Benzylisoquinoline Alkaloids Metabolism.</title>
        <authorList>
            <person name="Liu X."/>
            <person name="Liu Y."/>
            <person name="Huang P."/>
            <person name="Ma Y."/>
            <person name="Qing Z."/>
            <person name="Tang Q."/>
            <person name="Cao H."/>
            <person name="Cheng P."/>
            <person name="Zheng Y."/>
            <person name="Yuan Z."/>
            <person name="Zhou Y."/>
            <person name="Liu J."/>
            <person name="Tang Z."/>
            <person name="Zhuo Y."/>
            <person name="Zhang Y."/>
            <person name="Yu L."/>
            <person name="Huang J."/>
            <person name="Yang P."/>
            <person name="Peng Q."/>
            <person name="Zhang J."/>
            <person name="Jiang W."/>
            <person name="Zhang Z."/>
            <person name="Lin K."/>
            <person name="Ro D.K."/>
            <person name="Chen X."/>
            <person name="Xiong X."/>
            <person name="Shang Y."/>
            <person name="Huang S."/>
            <person name="Zeng J."/>
        </authorList>
    </citation>
    <scope>NUCLEOTIDE SEQUENCE [LARGE SCALE GENOMIC DNA]</scope>
    <source>
        <strain evidence="5">cv. BLH2017</strain>
        <tissue evidence="4">Root</tissue>
    </source>
</reference>
<sequence length="200" mass="22668">MVRNGGDEEESSQTQRASMPSSSSRYNRARTSDPFLLVCKCFSFLASFAAILCIFINVLSAFRSFKNGSDIFDGIFRCYAVAIALFVVVAETEWGFVLNFWRILEYWAGRGMLQIFVAVMTRAFPDVNGVRKDLVLLQDISSYLLLACGVTYVISGVLCIGFLKRNRQSKEITRNQAVKDLEELNRRKEELEALLVMERA</sequence>
<dbReference type="FunCoup" id="A0A200QK44">
    <property type="interactions" value="359"/>
</dbReference>
<feature type="coiled-coil region" evidence="1">
    <location>
        <begin position="167"/>
        <end position="194"/>
    </location>
</feature>
<protein>
    <submittedName>
        <fullName evidence="4">Golgi apparatus membrane protein TVP15</fullName>
    </submittedName>
</protein>
<feature type="transmembrane region" description="Helical" evidence="3">
    <location>
        <begin position="79"/>
        <end position="100"/>
    </location>
</feature>
<feature type="transmembrane region" description="Helical" evidence="3">
    <location>
        <begin position="144"/>
        <end position="163"/>
    </location>
</feature>
<keyword evidence="3" id="KW-0812">Transmembrane</keyword>
<organism evidence="4 5">
    <name type="scientific">Macleaya cordata</name>
    <name type="common">Five-seeded plume-poppy</name>
    <name type="synonym">Bocconia cordata</name>
    <dbReference type="NCBI Taxonomy" id="56857"/>
    <lineage>
        <taxon>Eukaryota</taxon>
        <taxon>Viridiplantae</taxon>
        <taxon>Streptophyta</taxon>
        <taxon>Embryophyta</taxon>
        <taxon>Tracheophyta</taxon>
        <taxon>Spermatophyta</taxon>
        <taxon>Magnoliopsida</taxon>
        <taxon>Ranunculales</taxon>
        <taxon>Papaveraceae</taxon>
        <taxon>Papaveroideae</taxon>
        <taxon>Macleaya</taxon>
    </lineage>
</organism>
<dbReference type="EMBL" id="MVGT01001823">
    <property type="protein sequence ID" value="OVA10815.1"/>
    <property type="molecule type" value="Genomic_DNA"/>
</dbReference>
<accession>A0A200QK44</accession>
<feature type="region of interest" description="Disordered" evidence="2">
    <location>
        <begin position="1"/>
        <end position="26"/>
    </location>
</feature>
<evidence type="ECO:0000313" key="4">
    <source>
        <dbReference type="EMBL" id="OVA10815.1"/>
    </source>
</evidence>
<evidence type="ECO:0000313" key="5">
    <source>
        <dbReference type="Proteomes" id="UP000195402"/>
    </source>
</evidence>
<gene>
    <name evidence="4" type="ORF">BVC80_8611g21</name>
</gene>
<evidence type="ECO:0000256" key="1">
    <source>
        <dbReference type="SAM" id="Coils"/>
    </source>
</evidence>
<keyword evidence="3" id="KW-1133">Transmembrane helix</keyword>
<dbReference type="OMA" id="CYMLLAC"/>
<dbReference type="Proteomes" id="UP000195402">
    <property type="component" value="Unassembled WGS sequence"/>
</dbReference>
<feature type="transmembrane region" description="Helical" evidence="3">
    <location>
        <begin position="35"/>
        <end position="59"/>
    </location>
</feature>